<keyword evidence="9" id="KW-1185">Reference proteome</keyword>
<dbReference type="PROSITE" id="PS00086">
    <property type="entry name" value="CYTOCHROME_P450"/>
    <property type="match status" value="1"/>
</dbReference>
<dbReference type="FunFam" id="1.10.630.10:FF:000018">
    <property type="entry name" value="Cytochrome P450 monooxygenase"/>
    <property type="match status" value="1"/>
</dbReference>
<dbReference type="InterPro" id="IPR036396">
    <property type="entry name" value="Cyt_P450_sf"/>
</dbReference>
<evidence type="ECO:0000313" key="9">
    <source>
        <dbReference type="Proteomes" id="UP000176101"/>
    </source>
</evidence>
<dbReference type="CDD" id="cd11029">
    <property type="entry name" value="CYP107-like"/>
    <property type="match status" value="1"/>
</dbReference>
<dbReference type="InterPro" id="IPR002397">
    <property type="entry name" value="Cyt_P450_B"/>
</dbReference>
<accession>A0A1E7JVX4</accession>
<dbReference type="EMBL" id="LJGU01000152">
    <property type="protein sequence ID" value="OEU94859.1"/>
    <property type="molecule type" value="Genomic_DNA"/>
</dbReference>
<name>A0A1E7JVX4_9ACTN</name>
<dbReference type="PRINTS" id="PR00359">
    <property type="entry name" value="BP450"/>
</dbReference>
<dbReference type="InterPro" id="IPR001128">
    <property type="entry name" value="Cyt_P450"/>
</dbReference>
<evidence type="ECO:0000256" key="3">
    <source>
        <dbReference type="ARBA" id="ARBA00022723"/>
    </source>
</evidence>
<dbReference type="GO" id="GO:0020037">
    <property type="term" value="F:heme binding"/>
    <property type="evidence" value="ECO:0007669"/>
    <property type="project" value="InterPro"/>
</dbReference>
<keyword evidence="2 7" id="KW-0349">Heme</keyword>
<dbReference type="Gene3D" id="1.10.630.10">
    <property type="entry name" value="Cytochrome P450"/>
    <property type="match status" value="1"/>
</dbReference>
<sequence length="400" mass="43644">MPSVDEQVAFEQNPHLRYSTMRAEAPVSKVTAPGGLSVWMVTRHEDARPALSSAKLSKNVEVGQKVIEQNTDSEEARLMFATELSAHMLNSDPPVHTRLRKLVNKVFTARAVERLRPRIEEITAELLDEMERAGRVDLMSAYAAPLPISVICELLGVPPLDQERFHGWVTAQLSGDAERMAEATPALLGYLDELVASKRDTPSEDLLTDLVHASDGDDKLSAQELVSMAFLLLVAGHETTVNLIGNGMLALLRHPDQLAALRADHSLLPGAVEEFLRYEGPVNTASLRFTTEPVELGGVVIPENQLVVVAIASANRDEAQFPDGDELDITRETGGHLAFGHGIHYCVGAPLARLEAEIAFGRLLERFPEIRLDVDESELSWKPGTVLRALSGLPVRVSAG</sequence>
<protein>
    <submittedName>
        <fullName evidence="8">Cytochrome</fullName>
    </submittedName>
</protein>
<dbReference type="AlphaFoldDB" id="A0A1E7JVX4"/>
<evidence type="ECO:0000256" key="4">
    <source>
        <dbReference type="ARBA" id="ARBA00023002"/>
    </source>
</evidence>
<dbReference type="Proteomes" id="UP000176101">
    <property type="component" value="Unassembled WGS sequence"/>
</dbReference>
<dbReference type="PANTHER" id="PTHR46696:SF1">
    <property type="entry name" value="CYTOCHROME P450 YJIB-RELATED"/>
    <property type="match status" value="1"/>
</dbReference>
<evidence type="ECO:0000313" key="8">
    <source>
        <dbReference type="EMBL" id="OEU94859.1"/>
    </source>
</evidence>
<dbReference type="GO" id="GO:0016705">
    <property type="term" value="F:oxidoreductase activity, acting on paired donors, with incorporation or reduction of molecular oxygen"/>
    <property type="evidence" value="ECO:0007669"/>
    <property type="project" value="InterPro"/>
</dbReference>
<organism evidence="8 9">
    <name type="scientific">Streptomyces oceani</name>
    <dbReference type="NCBI Taxonomy" id="1075402"/>
    <lineage>
        <taxon>Bacteria</taxon>
        <taxon>Bacillati</taxon>
        <taxon>Actinomycetota</taxon>
        <taxon>Actinomycetes</taxon>
        <taxon>Kitasatosporales</taxon>
        <taxon>Streptomycetaceae</taxon>
        <taxon>Streptomyces</taxon>
    </lineage>
</organism>
<keyword evidence="4 7" id="KW-0560">Oxidoreductase</keyword>
<dbReference type="GO" id="GO:0004497">
    <property type="term" value="F:monooxygenase activity"/>
    <property type="evidence" value="ECO:0007669"/>
    <property type="project" value="UniProtKB-KW"/>
</dbReference>
<evidence type="ECO:0000256" key="7">
    <source>
        <dbReference type="RuleBase" id="RU000461"/>
    </source>
</evidence>
<keyword evidence="3 7" id="KW-0479">Metal-binding</keyword>
<keyword evidence="5 7" id="KW-0408">Iron</keyword>
<dbReference type="SUPFAM" id="SSF48264">
    <property type="entry name" value="Cytochrome P450"/>
    <property type="match status" value="1"/>
</dbReference>
<evidence type="ECO:0000256" key="5">
    <source>
        <dbReference type="ARBA" id="ARBA00023004"/>
    </source>
</evidence>
<dbReference type="InterPro" id="IPR017972">
    <property type="entry name" value="Cyt_P450_CS"/>
</dbReference>
<proteinExistence type="inferred from homology"/>
<comment type="similarity">
    <text evidence="1 7">Belongs to the cytochrome P450 family.</text>
</comment>
<evidence type="ECO:0000256" key="6">
    <source>
        <dbReference type="ARBA" id="ARBA00023033"/>
    </source>
</evidence>
<comment type="caution">
    <text evidence="8">The sequence shown here is derived from an EMBL/GenBank/DDBJ whole genome shotgun (WGS) entry which is preliminary data.</text>
</comment>
<dbReference type="STRING" id="1075402.AN216_24135"/>
<dbReference type="Pfam" id="PF00067">
    <property type="entry name" value="p450"/>
    <property type="match status" value="1"/>
</dbReference>
<evidence type="ECO:0000256" key="2">
    <source>
        <dbReference type="ARBA" id="ARBA00022617"/>
    </source>
</evidence>
<gene>
    <name evidence="8" type="ORF">AN216_24135</name>
</gene>
<keyword evidence="6 7" id="KW-0503">Monooxygenase</keyword>
<evidence type="ECO:0000256" key="1">
    <source>
        <dbReference type="ARBA" id="ARBA00010617"/>
    </source>
</evidence>
<dbReference type="GO" id="GO:0005506">
    <property type="term" value="F:iron ion binding"/>
    <property type="evidence" value="ECO:0007669"/>
    <property type="project" value="InterPro"/>
</dbReference>
<reference evidence="8 9" key="1">
    <citation type="journal article" date="2016" name="Front. Microbiol.">
        <title>Comparative Genomics Analysis of Streptomyces Species Reveals Their Adaptation to the Marine Environment and Their Diversity at the Genomic Level.</title>
        <authorList>
            <person name="Tian X."/>
            <person name="Zhang Z."/>
            <person name="Yang T."/>
            <person name="Chen M."/>
            <person name="Li J."/>
            <person name="Chen F."/>
            <person name="Yang J."/>
            <person name="Li W."/>
            <person name="Zhang B."/>
            <person name="Zhang Z."/>
            <person name="Wu J."/>
            <person name="Zhang C."/>
            <person name="Long L."/>
            <person name="Xiao J."/>
        </authorList>
    </citation>
    <scope>NUCLEOTIDE SEQUENCE [LARGE SCALE GENOMIC DNA]</scope>
    <source>
        <strain evidence="8 9">SCSIO 02100</strain>
    </source>
</reference>
<dbReference type="PANTHER" id="PTHR46696">
    <property type="entry name" value="P450, PUTATIVE (EUROFUNG)-RELATED"/>
    <property type="match status" value="1"/>
</dbReference>
<dbReference type="PATRIC" id="fig|1075402.3.peg.1073"/>